<dbReference type="PIRSF" id="PIRSF005572">
    <property type="entry name" value="NifS"/>
    <property type="match status" value="1"/>
</dbReference>
<dbReference type="InterPro" id="IPR015424">
    <property type="entry name" value="PyrdxlP-dep_Trfase"/>
</dbReference>
<accession>A0A8J7VZR0</accession>
<dbReference type="EMBL" id="JAGSND010000004">
    <property type="protein sequence ID" value="MBR0597696.1"/>
    <property type="molecule type" value="Genomic_DNA"/>
</dbReference>
<comment type="cofactor">
    <cofactor evidence="1">
        <name>pyridoxal 5'-phosphate</name>
        <dbReference type="ChEBI" id="CHEBI:597326"/>
    </cofactor>
</comment>
<reference evidence="7" key="1">
    <citation type="submission" date="2021-04" db="EMBL/GenBank/DDBJ databases">
        <title>Sinoanaerobacter chloroacetimidivorans sp. nov., an obligate anaerobic bacterium isolated from anaerobic sludge.</title>
        <authorList>
            <person name="Bao Y."/>
        </authorList>
    </citation>
    <scope>NUCLEOTIDE SEQUENCE</scope>
    <source>
        <strain evidence="7">BAD-6</strain>
    </source>
</reference>
<dbReference type="GO" id="GO:0031071">
    <property type="term" value="F:cysteine desulfurase activity"/>
    <property type="evidence" value="ECO:0007669"/>
    <property type="project" value="UniProtKB-EC"/>
</dbReference>
<keyword evidence="7" id="KW-0032">Aminotransferase</keyword>
<keyword evidence="8" id="KW-1185">Reference proteome</keyword>
<dbReference type="PANTHER" id="PTHR43586:SF4">
    <property type="entry name" value="ISOPENICILLIN N EPIMERASE"/>
    <property type="match status" value="1"/>
</dbReference>
<dbReference type="InterPro" id="IPR015422">
    <property type="entry name" value="PyrdxlP-dep_Trfase_small"/>
</dbReference>
<dbReference type="InterPro" id="IPR015421">
    <property type="entry name" value="PyrdxlP-dep_Trfase_major"/>
</dbReference>
<dbReference type="GO" id="GO:0008483">
    <property type="term" value="F:transaminase activity"/>
    <property type="evidence" value="ECO:0007669"/>
    <property type="project" value="UniProtKB-KW"/>
</dbReference>
<organism evidence="7 8">
    <name type="scientific">Sinanaerobacter chloroacetimidivorans</name>
    <dbReference type="NCBI Taxonomy" id="2818044"/>
    <lineage>
        <taxon>Bacteria</taxon>
        <taxon>Bacillati</taxon>
        <taxon>Bacillota</taxon>
        <taxon>Clostridia</taxon>
        <taxon>Peptostreptococcales</taxon>
        <taxon>Anaerovoracaceae</taxon>
        <taxon>Sinanaerobacter</taxon>
    </lineage>
</organism>
<dbReference type="SUPFAM" id="SSF53383">
    <property type="entry name" value="PLP-dependent transferases"/>
    <property type="match status" value="1"/>
</dbReference>
<dbReference type="AlphaFoldDB" id="A0A8J7VZR0"/>
<comment type="catalytic activity">
    <reaction evidence="5">
        <text>(sulfur carrier)-H + L-cysteine = (sulfur carrier)-SH + L-alanine</text>
        <dbReference type="Rhea" id="RHEA:43892"/>
        <dbReference type="Rhea" id="RHEA-COMP:14737"/>
        <dbReference type="Rhea" id="RHEA-COMP:14739"/>
        <dbReference type="ChEBI" id="CHEBI:29917"/>
        <dbReference type="ChEBI" id="CHEBI:35235"/>
        <dbReference type="ChEBI" id="CHEBI:57972"/>
        <dbReference type="ChEBI" id="CHEBI:64428"/>
        <dbReference type="EC" id="2.8.1.7"/>
    </reaction>
</comment>
<dbReference type="InterPro" id="IPR000192">
    <property type="entry name" value="Aminotrans_V_dom"/>
</dbReference>
<dbReference type="RefSeq" id="WP_227017829.1">
    <property type="nucleotide sequence ID" value="NZ_JAGSND010000004.1"/>
</dbReference>
<dbReference type="Gene3D" id="3.40.640.10">
    <property type="entry name" value="Type I PLP-dependent aspartate aminotransferase-like (Major domain)"/>
    <property type="match status" value="1"/>
</dbReference>
<evidence type="ECO:0000259" key="6">
    <source>
        <dbReference type="Pfam" id="PF00266"/>
    </source>
</evidence>
<name>A0A8J7VZR0_9FIRM</name>
<evidence type="ECO:0000256" key="1">
    <source>
        <dbReference type="ARBA" id="ARBA00001933"/>
    </source>
</evidence>
<evidence type="ECO:0000256" key="5">
    <source>
        <dbReference type="ARBA" id="ARBA00050776"/>
    </source>
</evidence>
<evidence type="ECO:0000256" key="3">
    <source>
        <dbReference type="ARBA" id="ARBA00012239"/>
    </source>
</evidence>
<proteinExistence type="inferred from homology"/>
<keyword evidence="4" id="KW-0663">Pyridoxal phosphate</keyword>
<evidence type="ECO:0000313" key="8">
    <source>
        <dbReference type="Proteomes" id="UP000675664"/>
    </source>
</evidence>
<evidence type="ECO:0000256" key="4">
    <source>
        <dbReference type="ARBA" id="ARBA00022898"/>
    </source>
</evidence>
<keyword evidence="7" id="KW-0808">Transferase</keyword>
<comment type="similarity">
    <text evidence="2">Belongs to the class-V pyridoxal-phosphate-dependent aminotransferase family. Csd subfamily.</text>
</comment>
<dbReference type="NCBIfam" id="TIGR01977">
    <property type="entry name" value="am_tr_V_EF2568"/>
    <property type="match status" value="1"/>
</dbReference>
<dbReference type="Proteomes" id="UP000675664">
    <property type="component" value="Unassembled WGS sequence"/>
</dbReference>
<feature type="domain" description="Aminotransferase class V" evidence="6">
    <location>
        <begin position="2"/>
        <end position="366"/>
    </location>
</feature>
<dbReference type="InterPro" id="IPR010969">
    <property type="entry name" value="Cys_dSase-rel_unknwn_funct"/>
</dbReference>
<comment type="caution">
    <text evidence="7">The sequence shown here is derived from an EMBL/GenBank/DDBJ whole genome shotgun (WGS) entry which is preliminary data.</text>
</comment>
<dbReference type="Pfam" id="PF00266">
    <property type="entry name" value="Aminotran_5"/>
    <property type="match status" value="1"/>
</dbReference>
<evidence type="ECO:0000313" key="7">
    <source>
        <dbReference type="EMBL" id="MBR0597696.1"/>
    </source>
</evidence>
<reference evidence="7" key="2">
    <citation type="submission" date="2021-04" db="EMBL/GenBank/DDBJ databases">
        <authorList>
            <person name="Liu J."/>
        </authorList>
    </citation>
    <scope>NUCLEOTIDE SEQUENCE</scope>
    <source>
        <strain evidence="7">BAD-6</strain>
    </source>
</reference>
<dbReference type="EC" id="2.8.1.7" evidence="3"/>
<protein>
    <recommendedName>
        <fullName evidence="3">cysteine desulfurase</fullName>
        <ecNumber evidence="3">2.8.1.7</ecNumber>
    </recommendedName>
</protein>
<gene>
    <name evidence="7" type="ORF">KCX82_07425</name>
</gene>
<dbReference type="PANTHER" id="PTHR43586">
    <property type="entry name" value="CYSTEINE DESULFURASE"/>
    <property type="match status" value="1"/>
</dbReference>
<evidence type="ECO:0000256" key="2">
    <source>
        <dbReference type="ARBA" id="ARBA00010447"/>
    </source>
</evidence>
<sequence>MIYLDNGATSFPKPKGMLMAMNECISTYCGNPGRSGHSMSMRTGEEVFKARRAVGELFGIKDYSRILFTLNTTGALNLGIKGVLEPGDHVVTTSMEHNSVLRPLRALENQGIETTIVKCGMDGSLDINSIKNVIKENTKLIVCTHASNVTGTIMPIKELGAFARKKKILFMVDGAQSAGSVPIDVDSMNIDLLALPGHKGLLGPLGTGLLYVREGVNVKTLIEGGTGTNSKDLIQPWEYPEGYESGTVNAPGIIGLGYSCKYVKKMGIQNIKNYEDELIEILDGSLRNMQGITVYGPWDCRKKTGIVTFNINHLSCEDVCDKLNGYGIASRGGFHCAGLAHKTIGTYDTGAIRLSVGPFNTKKDIQTAVRAIYQIKKV</sequence>
<dbReference type="Gene3D" id="3.90.1150.10">
    <property type="entry name" value="Aspartate Aminotransferase, domain 1"/>
    <property type="match status" value="1"/>
</dbReference>
<dbReference type="InterPro" id="IPR016454">
    <property type="entry name" value="Cysteine_dSase"/>
</dbReference>